<dbReference type="InterPro" id="IPR036144">
    <property type="entry name" value="RibA-like_sf"/>
</dbReference>
<dbReference type="Gene3D" id="3.40.50.10990">
    <property type="entry name" value="GTP cyclohydrolase II"/>
    <property type="match status" value="1"/>
</dbReference>
<dbReference type="GO" id="GO:0046872">
    <property type="term" value="F:metal ion binding"/>
    <property type="evidence" value="ECO:0007669"/>
    <property type="project" value="UniProtKB-KW"/>
</dbReference>
<comment type="pathway">
    <text evidence="1">Cofactor biosynthesis; riboflavin biosynthesis; 2-hydroxy-3-oxobutyl phosphate from D-ribulose 5-phosphate: step 1/1.</text>
</comment>
<gene>
    <name evidence="7" type="ORF">SAY86_000374</name>
</gene>
<dbReference type="PANTHER" id="PTHR21327:SF18">
    <property type="entry name" value="3,4-DIHYDROXY-2-BUTANONE 4-PHOSPHATE SYNTHASE"/>
    <property type="match status" value="1"/>
</dbReference>
<keyword evidence="4" id="KW-0686">Riboflavin biosynthesis</keyword>
<dbReference type="AlphaFoldDB" id="A0AAN7RLD0"/>
<sequence length="120" mass="13346">MARLPKLREFAERESLKIVCIADLIRYRRKRTRLVGFPSAARLPTMWGEFKAYCYKSVLDGMEHVAMVMVKAQGPRPGGYREGAACSSDQQGEPEILGGQASKDGSCVWVASEEPLQTSH</sequence>
<protein>
    <recommendedName>
        <fullName evidence="3">3,4-dihydroxy-2-butanone-4-phosphate synthase</fullName>
        <ecNumber evidence="3">4.1.99.12</ecNumber>
    </recommendedName>
</protein>
<evidence type="ECO:0000256" key="2">
    <source>
        <dbReference type="ARBA" id="ARBA00008976"/>
    </source>
</evidence>
<dbReference type="PANTHER" id="PTHR21327">
    <property type="entry name" value="GTP CYCLOHYDROLASE II-RELATED"/>
    <property type="match status" value="1"/>
</dbReference>
<evidence type="ECO:0000313" key="7">
    <source>
        <dbReference type="EMBL" id="KAK4802171.1"/>
    </source>
</evidence>
<dbReference type="EC" id="4.1.99.12" evidence="3"/>
<comment type="similarity">
    <text evidence="2">In the C-terminal section; belongs to the GTP cyclohydrolase II family.</text>
</comment>
<accession>A0AAN7RLD0</accession>
<proteinExistence type="inferred from homology"/>
<organism evidence="7 8">
    <name type="scientific">Trapa natans</name>
    <name type="common">Water chestnut</name>
    <dbReference type="NCBI Taxonomy" id="22666"/>
    <lineage>
        <taxon>Eukaryota</taxon>
        <taxon>Viridiplantae</taxon>
        <taxon>Streptophyta</taxon>
        <taxon>Embryophyta</taxon>
        <taxon>Tracheophyta</taxon>
        <taxon>Spermatophyta</taxon>
        <taxon>Magnoliopsida</taxon>
        <taxon>eudicotyledons</taxon>
        <taxon>Gunneridae</taxon>
        <taxon>Pentapetalae</taxon>
        <taxon>rosids</taxon>
        <taxon>malvids</taxon>
        <taxon>Myrtales</taxon>
        <taxon>Lythraceae</taxon>
        <taxon>Trapa</taxon>
    </lineage>
</organism>
<keyword evidence="8" id="KW-1185">Reference proteome</keyword>
<dbReference type="GO" id="GO:0009507">
    <property type="term" value="C:chloroplast"/>
    <property type="evidence" value="ECO:0007669"/>
    <property type="project" value="TreeGrafter"/>
</dbReference>
<evidence type="ECO:0000256" key="5">
    <source>
        <dbReference type="ARBA" id="ARBA00022723"/>
    </source>
</evidence>
<dbReference type="GO" id="GO:0009231">
    <property type="term" value="P:riboflavin biosynthetic process"/>
    <property type="evidence" value="ECO:0007669"/>
    <property type="project" value="UniProtKB-KW"/>
</dbReference>
<comment type="caution">
    <text evidence="7">The sequence shown here is derived from an EMBL/GenBank/DDBJ whole genome shotgun (WGS) entry which is preliminary data.</text>
</comment>
<feature type="region of interest" description="Disordered" evidence="6">
    <location>
        <begin position="79"/>
        <end position="102"/>
    </location>
</feature>
<evidence type="ECO:0000256" key="1">
    <source>
        <dbReference type="ARBA" id="ARBA00004904"/>
    </source>
</evidence>
<evidence type="ECO:0000256" key="4">
    <source>
        <dbReference type="ARBA" id="ARBA00022619"/>
    </source>
</evidence>
<dbReference type="GO" id="GO:0008686">
    <property type="term" value="F:3,4-dihydroxy-2-butanone-4-phosphate synthase activity"/>
    <property type="evidence" value="ECO:0007669"/>
    <property type="project" value="UniProtKB-EC"/>
</dbReference>
<evidence type="ECO:0000256" key="3">
    <source>
        <dbReference type="ARBA" id="ARBA00012153"/>
    </source>
</evidence>
<dbReference type="Proteomes" id="UP001346149">
    <property type="component" value="Unassembled WGS sequence"/>
</dbReference>
<keyword evidence="5" id="KW-0479">Metal-binding</keyword>
<evidence type="ECO:0000256" key="6">
    <source>
        <dbReference type="SAM" id="MobiDB-lite"/>
    </source>
</evidence>
<dbReference type="EMBL" id="JAXQNO010000002">
    <property type="protein sequence ID" value="KAK4802171.1"/>
    <property type="molecule type" value="Genomic_DNA"/>
</dbReference>
<reference evidence="7 8" key="1">
    <citation type="journal article" date="2023" name="Hortic Res">
        <title>Pangenome of water caltrop reveals structural variations and asymmetric subgenome divergence after allopolyploidization.</title>
        <authorList>
            <person name="Zhang X."/>
            <person name="Chen Y."/>
            <person name="Wang L."/>
            <person name="Yuan Y."/>
            <person name="Fang M."/>
            <person name="Shi L."/>
            <person name="Lu R."/>
            <person name="Comes H.P."/>
            <person name="Ma Y."/>
            <person name="Chen Y."/>
            <person name="Huang G."/>
            <person name="Zhou Y."/>
            <person name="Zheng Z."/>
            <person name="Qiu Y."/>
        </authorList>
    </citation>
    <scope>NUCLEOTIDE SEQUENCE [LARGE SCALE GENOMIC DNA]</scope>
    <source>
        <strain evidence="7">F231</strain>
    </source>
</reference>
<dbReference type="SUPFAM" id="SSF142695">
    <property type="entry name" value="RibA-like"/>
    <property type="match status" value="1"/>
</dbReference>
<name>A0AAN7RLD0_TRANT</name>
<evidence type="ECO:0000313" key="8">
    <source>
        <dbReference type="Proteomes" id="UP001346149"/>
    </source>
</evidence>